<keyword evidence="5" id="KW-1185">Reference proteome</keyword>
<sequence length="339" mass="37484">MKFAPGQARAWAMSDLRGAAGCLMPTFTGDLTGLNEAAIRHDAALERELGFTGALLVSECGTTPAEYRQFMRTVVDEVGDDMVTILQASEPTLADTIALVRDAEAIGVDLVLLSYPLTFYPQTPDEVVAFTKAVADATNMGLVVFALDMWNFGRLHPSGFAPAWLEEMVDTIPNVVAIKNEIGDPGISGTSQIFRQFRDRVLVTDPMEMNCAAWTTTFGMPWMGTSNYEYFGPEIPRMFRLLQDPATVDEAMEIYWRLHPARQVVSAVGGKAVAGANLVHRMQWKYQGWLNGFNGGPLRFPQMRIDEEQMRALRKGLEKSGLPTTSDDDDAFFLGRNPK</sequence>
<evidence type="ECO:0000256" key="1">
    <source>
        <dbReference type="ARBA" id="ARBA00007592"/>
    </source>
</evidence>
<dbReference type="SMART" id="SM01130">
    <property type="entry name" value="DHDPS"/>
    <property type="match status" value="1"/>
</dbReference>
<evidence type="ECO:0000256" key="2">
    <source>
        <dbReference type="ARBA" id="ARBA00023239"/>
    </source>
</evidence>
<name>A0ABP9I5J8_9ACTN</name>
<dbReference type="Proteomes" id="UP001500466">
    <property type="component" value="Unassembled WGS sequence"/>
</dbReference>
<dbReference type="CDD" id="cd00408">
    <property type="entry name" value="DHDPS-like"/>
    <property type="match status" value="1"/>
</dbReference>
<dbReference type="PANTHER" id="PTHR12128:SF66">
    <property type="entry name" value="4-HYDROXY-2-OXOGLUTARATE ALDOLASE, MITOCHONDRIAL"/>
    <property type="match status" value="1"/>
</dbReference>
<dbReference type="EMBL" id="BAABHS010000034">
    <property type="protein sequence ID" value="GAA4987994.1"/>
    <property type="molecule type" value="Genomic_DNA"/>
</dbReference>
<proteinExistence type="inferred from homology"/>
<dbReference type="InterPro" id="IPR013785">
    <property type="entry name" value="Aldolase_TIM"/>
</dbReference>
<evidence type="ECO:0008006" key="6">
    <source>
        <dbReference type="Google" id="ProtNLM"/>
    </source>
</evidence>
<dbReference type="Gene3D" id="3.20.20.70">
    <property type="entry name" value="Aldolase class I"/>
    <property type="match status" value="1"/>
</dbReference>
<organism evidence="4 5">
    <name type="scientific">Yinghuangia aomiensis</name>
    <dbReference type="NCBI Taxonomy" id="676205"/>
    <lineage>
        <taxon>Bacteria</taxon>
        <taxon>Bacillati</taxon>
        <taxon>Actinomycetota</taxon>
        <taxon>Actinomycetes</taxon>
        <taxon>Kitasatosporales</taxon>
        <taxon>Streptomycetaceae</taxon>
        <taxon>Yinghuangia</taxon>
    </lineage>
</organism>
<dbReference type="SUPFAM" id="SSF51569">
    <property type="entry name" value="Aldolase"/>
    <property type="match status" value="1"/>
</dbReference>
<comment type="caution">
    <text evidence="4">The sequence shown here is derived from an EMBL/GenBank/DDBJ whole genome shotgun (WGS) entry which is preliminary data.</text>
</comment>
<dbReference type="InterPro" id="IPR002220">
    <property type="entry name" value="DapA-like"/>
</dbReference>
<dbReference type="Pfam" id="PF00701">
    <property type="entry name" value="DHDPS"/>
    <property type="match status" value="1"/>
</dbReference>
<accession>A0ABP9I5J8</accession>
<reference evidence="5" key="1">
    <citation type="journal article" date="2019" name="Int. J. Syst. Evol. Microbiol.">
        <title>The Global Catalogue of Microorganisms (GCM) 10K type strain sequencing project: providing services to taxonomists for standard genome sequencing and annotation.</title>
        <authorList>
            <consortium name="The Broad Institute Genomics Platform"/>
            <consortium name="The Broad Institute Genome Sequencing Center for Infectious Disease"/>
            <person name="Wu L."/>
            <person name="Ma J."/>
        </authorList>
    </citation>
    <scope>NUCLEOTIDE SEQUENCE [LARGE SCALE GENOMIC DNA]</scope>
    <source>
        <strain evidence="5">JCM 17986</strain>
    </source>
</reference>
<dbReference type="PANTHER" id="PTHR12128">
    <property type="entry name" value="DIHYDRODIPICOLINATE SYNTHASE"/>
    <property type="match status" value="1"/>
</dbReference>
<evidence type="ECO:0000256" key="3">
    <source>
        <dbReference type="SAM" id="MobiDB-lite"/>
    </source>
</evidence>
<comment type="similarity">
    <text evidence="1">Belongs to the DapA family.</text>
</comment>
<keyword evidence="2" id="KW-0456">Lyase</keyword>
<feature type="region of interest" description="Disordered" evidence="3">
    <location>
        <begin position="317"/>
        <end position="339"/>
    </location>
</feature>
<protein>
    <recommendedName>
        <fullName evidence="6">4-hydroxy-tetrahydrodipicolinate synthase</fullName>
    </recommendedName>
</protein>
<dbReference type="RefSeq" id="WP_345679702.1">
    <property type="nucleotide sequence ID" value="NZ_BAABHS010000034.1"/>
</dbReference>
<evidence type="ECO:0000313" key="5">
    <source>
        <dbReference type="Proteomes" id="UP001500466"/>
    </source>
</evidence>
<gene>
    <name evidence="4" type="ORF">GCM10023205_68650</name>
</gene>
<evidence type="ECO:0000313" key="4">
    <source>
        <dbReference type="EMBL" id="GAA4987994.1"/>
    </source>
</evidence>